<dbReference type="Proteomes" id="UP000887572">
    <property type="component" value="Unplaced"/>
</dbReference>
<sequence length="170" mass="18972">MEDKFLFGITEPVAVILWLRQHPRVLSLPWRANVRRSEKANAVDAIVAGVQMSVLGEEDAADAELSQRSGEGRPAARESTEHRRQWNNFFAESVPSFSAKERREWLSSLDGVCVASESPFNSRDNIDLAKQFGAKFVVTPRGGANDEEICVACEERSIVLIHTANTQTMR</sequence>
<dbReference type="Gene3D" id="3.40.140.20">
    <property type="match status" value="1"/>
</dbReference>
<dbReference type="InterPro" id="IPR024051">
    <property type="entry name" value="AICAR_Tfase_dup_dom_sf"/>
</dbReference>
<dbReference type="AlphaFoldDB" id="A0A914I9L6"/>
<name>A0A914I9L6_GLORO</name>
<dbReference type="GO" id="GO:0003824">
    <property type="term" value="F:catalytic activity"/>
    <property type="evidence" value="ECO:0007669"/>
    <property type="project" value="InterPro"/>
</dbReference>
<dbReference type="SUPFAM" id="SSF53927">
    <property type="entry name" value="Cytidine deaminase-like"/>
    <property type="match status" value="1"/>
</dbReference>
<keyword evidence="2" id="KW-1185">Reference proteome</keyword>
<feature type="compositionally biased region" description="Basic and acidic residues" evidence="1">
    <location>
        <begin position="70"/>
        <end position="82"/>
    </location>
</feature>
<protein>
    <submittedName>
        <fullName evidence="3">Uncharacterized protein</fullName>
    </submittedName>
</protein>
<organism evidence="2 3">
    <name type="scientific">Globodera rostochiensis</name>
    <name type="common">Golden nematode worm</name>
    <name type="synonym">Heterodera rostochiensis</name>
    <dbReference type="NCBI Taxonomy" id="31243"/>
    <lineage>
        <taxon>Eukaryota</taxon>
        <taxon>Metazoa</taxon>
        <taxon>Ecdysozoa</taxon>
        <taxon>Nematoda</taxon>
        <taxon>Chromadorea</taxon>
        <taxon>Rhabditida</taxon>
        <taxon>Tylenchina</taxon>
        <taxon>Tylenchomorpha</taxon>
        <taxon>Tylenchoidea</taxon>
        <taxon>Heteroderidae</taxon>
        <taxon>Heteroderinae</taxon>
        <taxon>Globodera</taxon>
    </lineage>
</organism>
<proteinExistence type="predicted"/>
<dbReference type="InterPro" id="IPR016193">
    <property type="entry name" value="Cytidine_deaminase-like"/>
</dbReference>
<evidence type="ECO:0000256" key="1">
    <source>
        <dbReference type="SAM" id="MobiDB-lite"/>
    </source>
</evidence>
<feature type="region of interest" description="Disordered" evidence="1">
    <location>
        <begin position="61"/>
        <end position="82"/>
    </location>
</feature>
<accession>A0A914I9L6</accession>
<dbReference type="WBParaSite" id="Gr19_v10_g8772.t1">
    <property type="protein sequence ID" value="Gr19_v10_g8772.t1"/>
    <property type="gene ID" value="Gr19_v10_g8772"/>
</dbReference>
<reference evidence="3" key="1">
    <citation type="submission" date="2022-11" db="UniProtKB">
        <authorList>
            <consortium name="WormBaseParasite"/>
        </authorList>
    </citation>
    <scope>IDENTIFICATION</scope>
</reference>
<evidence type="ECO:0000313" key="3">
    <source>
        <dbReference type="WBParaSite" id="Gr19_v10_g8772.t1"/>
    </source>
</evidence>
<evidence type="ECO:0000313" key="2">
    <source>
        <dbReference type="Proteomes" id="UP000887572"/>
    </source>
</evidence>